<sequence>MDSEDIYENVEDSAEPQAEHHNQDKGKYQKCRSRRRVLVLVILGFICALLLLVITLQHISITAERELLKTELMEAYYKPGVFFMSDKRMSWYESRQFCRNHGADLVIIKSEVKQRFISLFVKERVWIGLSDTETEGIMKWVDNSTLKRGFWQKELDGNAGNEDCVELRNTSPALNNWNDLLCSDNRIGVCEKKSCPITWNFTGLDCFH</sequence>
<keyword evidence="1" id="KW-1185">Reference proteome</keyword>
<proteinExistence type="predicted"/>
<accession>A0AC58G1D6</accession>
<protein>
    <submittedName>
        <fullName evidence="2">CD209 antigen-like protein A</fullName>
    </submittedName>
</protein>
<reference evidence="2" key="1">
    <citation type="submission" date="2025-08" db="UniProtKB">
        <authorList>
            <consortium name="RefSeq"/>
        </authorList>
    </citation>
    <scope>IDENTIFICATION</scope>
    <source>
        <strain evidence="2">Tuebingen</strain>
        <tissue evidence="2">Fibroblasts and whole tissue</tissue>
    </source>
</reference>
<evidence type="ECO:0000313" key="2">
    <source>
        <dbReference type="RefSeq" id="XP_073763530.1"/>
    </source>
</evidence>
<dbReference type="RefSeq" id="XP_073763530.1">
    <property type="nucleotide sequence ID" value="XM_073907429.1"/>
</dbReference>
<evidence type="ECO:0000313" key="1">
    <source>
        <dbReference type="Proteomes" id="UP000000437"/>
    </source>
</evidence>
<dbReference type="Proteomes" id="UP000000437">
    <property type="component" value="Chromosome 1"/>
</dbReference>
<gene>
    <name evidence="2" type="primary">LOC141375163</name>
</gene>
<name>A0AC58G1D6_DANRE</name>
<organism evidence="1 2">
    <name type="scientific">Danio rerio</name>
    <name type="common">Zebrafish</name>
    <name type="synonym">Brachydanio rerio</name>
    <dbReference type="NCBI Taxonomy" id="7955"/>
    <lineage>
        <taxon>Eukaryota</taxon>
        <taxon>Metazoa</taxon>
        <taxon>Chordata</taxon>
        <taxon>Craniata</taxon>
        <taxon>Vertebrata</taxon>
        <taxon>Euteleostomi</taxon>
        <taxon>Actinopterygii</taxon>
        <taxon>Neopterygii</taxon>
        <taxon>Teleostei</taxon>
        <taxon>Ostariophysi</taxon>
        <taxon>Cypriniformes</taxon>
        <taxon>Danionidae</taxon>
        <taxon>Danioninae</taxon>
        <taxon>Danio</taxon>
    </lineage>
</organism>